<feature type="region of interest" description="Disordered" evidence="2">
    <location>
        <begin position="1"/>
        <end position="31"/>
    </location>
</feature>
<accession>A0A5A7N1D1</accession>
<dbReference type="GO" id="GO:0052621">
    <property type="term" value="F:diguanylate cyclase activity"/>
    <property type="evidence" value="ECO:0007669"/>
    <property type="project" value="UniProtKB-EC"/>
</dbReference>
<dbReference type="EC" id="2.7.7.65" evidence="1"/>
<evidence type="ECO:0000313" key="5">
    <source>
        <dbReference type="Proteomes" id="UP000325187"/>
    </source>
</evidence>
<dbReference type="InterPro" id="IPR029787">
    <property type="entry name" value="Nucleotide_cyclase"/>
</dbReference>
<protein>
    <recommendedName>
        <fullName evidence="1">diguanylate cyclase</fullName>
        <ecNumber evidence="1">2.7.7.65</ecNumber>
    </recommendedName>
</protein>
<evidence type="ECO:0000259" key="3">
    <source>
        <dbReference type="PROSITE" id="PS50887"/>
    </source>
</evidence>
<dbReference type="InterPro" id="IPR000160">
    <property type="entry name" value="GGDEF_dom"/>
</dbReference>
<proteinExistence type="predicted"/>
<sequence>MKVDAADAVNAISSGQRDKRDQENSPDGDMAEGGAAFQDDFILFGIPEHDLTPEVRAAISRLIGDVETLTLQLGRAQAQIAELEKLADHDALVPVLNRRAFMRELNRQIALANRYGHPVSILYFDVDNMKRINDRLTHAAGDAALLAVGDALTRYSRSFDLVARLGGDEFGLILPHTDQQHAEDMAKRLADAVARKEPQINGTTIPLTVSYGAYGLTQGDDAEGALAHADRLMYAFKKQRHLKDGGAVRQ</sequence>
<evidence type="ECO:0000313" key="4">
    <source>
        <dbReference type="EMBL" id="GER01827.1"/>
    </source>
</evidence>
<feature type="domain" description="GGDEF" evidence="3">
    <location>
        <begin position="117"/>
        <end position="250"/>
    </location>
</feature>
<dbReference type="RefSeq" id="WP_150002699.1">
    <property type="nucleotide sequence ID" value="NZ_BKCM01000013.1"/>
</dbReference>
<organism evidence="4 5">
    <name type="scientific">Iodidimonas gelatinilytica</name>
    <dbReference type="NCBI Taxonomy" id="1236966"/>
    <lineage>
        <taxon>Bacteria</taxon>
        <taxon>Pseudomonadati</taxon>
        <taxon>Pseudomonadota</taxon>
        <taxon>Alphaproteobacteria</taxon>
        <taxon>Iodidimonadales</taxon>
        <taxon>Iodidimonadaceae</taxon>
        <taxon>Iodidimonas</taxon>
    </lineage>
</organism>
<evidence type="ECO:0000256" key="1">
    <source>
        <dbReference type="ARBA" id="ARBA00012528"/>
    </source>
</evidence>
<dbReference type="CDD" id="cd01949">
    <property type="entry name" value="GGDEF"/>
    <property type="match status" value="1"/>
</dbReference>
<dbReference type="GO" id="GO:0043709">
    <property type="term" value="P:cell adhesion involved in single-species biofilm formation"/>
    <property type="evidence" value="ECO:0007669"/>
    <property type="project" value="TreeGrafter"/>
</dbReference>
<comment type="caution">
    <text evidence="4">The sequence shown here is derived from an EMBL/GenBank/DDBJ whole genome shotgun (WGS) entry which is preliminary data.</text>
</comment>
<dbReference type="SUPFAM" id="SSF55073">
    <property type="entry name" value="Nucleotide cyclase"/>
    <property type="match status" value="1"/>
</dbReference>
<dbReference type="PROSITE" id="PS50887">
    <property type="entry name" value="GGDEF"/>
    <property type="match status" value="1"/>
</dbReference>
<dbReference type="PANTHER" id="PTHR45138:SF24">
    <property type="entry name" value="DIGUANYLATE CYCLASE DGCC-RELATED"/>
    <property type="match status" value="1"/>
</dbReference>
<dbReference type="NCBIfam" id="TIGR00254">
    <property type="entry name" value="GGDEF"/>
    <property type="match status" value="1"/>
</dbReference>
<dbReference type="EMBL" id="BKCM01000013">
    <property type="protein sequence ID" value="GER01827.1"/>
    <property type="molecule type" value="Genomic_DNA"/>
</dbReference>
<gene>
    <name evidence="4" type="primary">dgcA</name>
    <name evidence="4" type="ORF">JCM17845_24500</name>
</gene>
<dbReference type="AlphaFoldDB" id="A0A5A7N1D1"/>
<dbReference type="Proteomes" id="UP000325187">
    <property type="component" value="Unassembled WGS sequence"/>
</dbReference>
<dbReference type="PANTHER" id="PTHR45138">
    <property type="entry name" value="REGULATORY COMPONENTS OF SENSORY TRANSDUCTION SYSTEM"/>
    <property type="match status" value="1"/>
</dbReference>
<keyword evidence="5" id="KW-1185">Reference proteome</keyword>
<dbReference type="InterPro" id="IPR043128">
    <property type="entry name" value="Rev_trsase/Diguanyl_cyclase"/>
</dbReference>
<dbReference type="SMART" id="SM00267">
    <property type="entry name" value="GGDEF"/>
    <property type="match status" value="1"/>
</dbReference>
<dbReference type="InterPro" id="IPR050469">
    <property type="entry name" value="Diguanylate_Cyclase"/>
</dbReference>
<dbReference type="GO" id="GO:0005886">
    <property type="term" value="C:plasma membrane"/>
    <property type="evidence" value="ECO:0007669"/>
    <property type="project" value="TreeGrafter"/>
</dbReference>
<evidence type="ECO:0000256" key="2">
    <source>
        <dbReference type="SAM" id="MobiDB-lite"/>
    </source>
</evidence>
<reference evidence="4 5" key="1">
    <citation type="submission" date="2019-09" db="EMBL/GenBank/DDBJ databases">
        <title>NBRP : Genome information of microbial organism related human and environment.</title>
        <authorList>
            <person name="Hattori M."/>
            <person name="Oshima K."/>
            <person name="Inaba H."/>
            <person name="Suda W."/>
            <person name="Sakamoto M."/>
            <person name="Iino T."/>
            <person name="Kitahara M."/>
            <person name="Oshida Y."/>
            <person name="Iida T."/>
            <person name="Kudo T."/>
            <person name="Itoh T."/>
            <person name="Ohkuma M."/>
        </authorList>
    </citation>
    <scope>NUCLEOTIDE SEQUENCE [LARGE SCALE GENOMIC DNA]</scope>
    <source>
        <strain evidence="4 5">Mie-1</strain>
    </source>
</reference>
<name>A0A5A7N1D1_9PROT</name>
<dbReference type="Pfam" id="PF00990">
    <property type="entry name" value="GGDEF"/>
    <property type="match status" value="1"/>
</dbReference>
<dbReference type="GO" id="GO:1902201">
    <property type="term" value="P:negative regulation of bacterial-type flagellum-dependent cell motility"/>
    <property type="evidence" value="ECO:0007669"/>
    <property type="project" value="TreeGrafter"/>
</dbReference>
<dbReference type="Gene3D" id="3.30.70.270">
    <property type="match status" value="1"/>
</dbReference>